<accession>A0A8J5XTL2</accession>
<dbReference type="Gene3D" id="1.20.58.390">
    <property type="entry name" value="Neurotransmitter-gated ion-channel transmembrane domain"/>
    <property type="match status" value="1"/>
</dbReference>
<dbReference type="Proteomes" id="UP000751190">
    <property type="component" value="Unassembled WGS sequence"/>
</dbReference>
<dbReference type="Gene3D" id="2.70.170.10">
    <property type="entry name" value="Neurotransmitter-gated ion-channel ligand-binding domain"/>
    <property type="match status" value="1"/>
</dbReference>
<evidence type="ECO:0000313" key="4">
    <source>
        <dbReference type="Proteomes" id="UP000751190"/>
    </source>
</evidence>
<dbReference type="InterPro" id="IPR036734">
    <property type="entry name" value="Neur_chan_lig-bd_sf"/>
</dbReference>
<feature type="transmembrane region" description="Helical" evidence="2">
    <location>
        <begin position="386"/>
        <end position="404"/>
    </location>
</feature>
<organism evidence="3 4">
    <name type="scientific">Diacronema lutheri</name>
    <name type="common">Unicellular marine alga</name>
    <name type="synonym">Monochrysis lutheri</name>
    <dbReference type="NCBI Taxonomy" id="2081491"/>
    <lineage>
        <taxon>Eukaryota</taxon>
        <taxon>Haptista</taxon>
        <taxon>Haptophyta</taxon>
        <taxon>Pavlovophyceae</taxon>
        <taxon>Pavlovales</taxon>
        <taxon>Pavlovaceae</taxon>
        <taxon>Diacronema</taxon>
    </lineage>
</organism>
<evidence type="ECO:0008006" key="5">
    <source>
        <dbReference type="Google" id="ProtNLM"/>
    </source>
</evidence>
<feature type="transmembrane region" description="Helical" evidence="2">
    <location>
        <begin position="354"/>
        <end position="374"/>
    </location>
</feature>
<reference evidence="3" key="1">
    <citation type="submission" date="2021-05" db="EMBL/GenBank/DDBJ databases">
        <title>The genome of the haptophyte Pavlova lutheri (Diacronema luteri, Pavlovales) - a model for lipid biosynthesis in eukaryotic algae.</title>
        <authorList>
            <person name="Hulatt C.J."/>
            <person name="Posewitz M.C."/>
        </authorList>
    </citation>
    <scope>NUCLEOTIDE SEQUENCE</scope>
    <source>
        <strain evidence="3">NIVA-4/92</strain>
    </source>
</reference>
<dbReference type="InterPro" id="IPR038050">
    <property type="entry name" value="Neuro_actylchol_rec"/>
</dbReference>
<keyword evidence="4" id="KW-1185">Reference proteome</keyword>
<dbReference type="InterPro" id="IPR006201">
    <property type="entry name" value="Neur_channel"/>
</dbReference>
<dbReference type="GO" id="GO:0016020">
    <property type="term" value="C:membrane"/>
    <property type="evidence" value="ECO:0007669"/>
    <property type="project" value="UniProtKB-SubCell"/>
</dbReference>
<evidence type="ECO:0000313" key="3">
    <source>
        <dbReference type="EMBL" id="KAG8466309.1"/>
    </source>
</evidence>
<dbReference type="SUPFAM" id="SSF90112">
    <property type="entry name" value="Neurotransmitter-gated ion-channel transmembrane pore"/>
    <property type="match status" value="1"/>
</dbReference>
<proteinExistence type="predicted"/>
<sequence>MAPSPQPWPVVGARLMLEDAVAPDPCEWQDLMRLHVTVDGPIAGFPPIDATHSAMRPQVAITHGDFAGVWTVDRVVGSTVVCQVRAYNGDAFTPCAFELELGTYGSALTIVPRGTAKGAPRVAVAPALVMHVRSTIFMLDAIDTVAQAFKADVFVEVRLRRVSLRPSEDDVLELMAQFEMRPGLIDFMNVSEYQTEPERWTSLGLSTGGGGTFDFSMKMRAKGTFTEQYELAHFPFDVQDVHAVVTVQCPRSRVELVANAEYPSRFLSRSFQLGAVFELLHGSDVDAEVSLSHPDESSARIVYPRCSFSITLQRRYGYFLTNIIMPVGIITLVAPLSAATEPDGQRMGTGDRLAYALTLLLTAVAYKFAIAGSIPQVSYLSLIDSYTLTCFAFMWLNLLEAAAWPSIGYVAGPDGEPVERFDEWAYAAAFVGTFVLYNAHFFWRVRRVLYGQRASLAPAVRAAPLALAVRAGQ</sequence>
<dbReference type="PANTHER" id="PTHR18945">
    <property type="entry name" value="NEUROTRANSMITTER GATED ION CHANNEL"/>
    <property type="match status" value="1"/>
</dbReference>
<keyword evidence="2" id="KW-1133">Transmembrane helix</keyword>
<dbReference type="OrthoDB" id="62474at2759"/>
<keyword evidence="2" id="KW-0812">Transmembrane</keyword>
<protein>
    <recommendedName>
        <fullName evidence="5">Neurotransmitter-gated ion-channel ligand-binding domain-containing protein</fullName>
    </recommendedName>
</protein>
<dbReference type="AlphaFoldDB" id="A0A8J5XTL2"/>
<dbReference type="GO" id="GO:0005230">
    <property type="term" value="F:extracellular ligand-gated monoatomic ion channel activity"/>
    <property type="evidence" value="ECO:0007669"/>
    <property type="project" value="InterPro"/>
</dbReference>
<dbReference type="InterPro" id="IPR036719">
    <property type="entry name" value="Neuro-gated_channel_TM_sf"/>
</dbReference>
<comment type="subcellular location">
    <subcellularLocation>
        <location evidence="1">Membrane</location>
        <topology evidence="1">Multi-pass membrane protein</topology>
    </subcellularLocation>
</comment>
<name>A0A8J5XTL2_DIALT</name>
<comment type="caution">
    <text evidence="3">The sequence shown here is derived from an EMBL/GenBank/DDBJ whole genome shotgun (WGS) entry which is preliminary data.</text>
</comment>
<keyword evidence="2" id="KW-0472">Membrane</keyword>
<gene>
    <name evidence="3" type="ORF">KFE25_002065</name>
</gene>
<feature type="transmembrane region" description="Helical" evidence="2">
    <location>
        <begin position="316"/>
        <end position="334"/>
    </location>
</feature>
<evidence type="ECO:0000256" key="1">
    <source>
        <dbReference type="ARBA" id="ARBA00004141"/>
    </source>
</evidence>
<dbReference type="EMBL" id="JAGTXO010000008">
    <property type="protein sequence ID" value="KAG8466309.1"/>
    <property type="molecule type" value="Genomic_DNA"/>
</dbReference>
<feature type="transmembrane region" description="Helical" evidence="2">
    <location>
        <begin position="424"/>
        <end position="443"/>
    </location>
</feature>
<dbReference type="OMA" id="QEWSLYD"/>
<dbReference type="GO" id="GO:0004888">
    <property type="term" value="F:transmembrane signaling receptor activity"/>
    <property type="evidence" value="ECO:0007669"/>
    <property type="project" value="InterPro"/>
</dbReference>
<evidence type="ECO:0000256" key="2">
    <source>
        <dbReference type="SAM" id="Phobius"/>
    </source>
</evidence>